<evidence type="ECO:0000256" key="8">
    <source>
        <dbReference type="ARBA" id="ARBA00022989"/>
    </source>
</evidence>
<dbReference type="PANTHER" id="PTHR12413:SF2">
    <property type="entry name" value="DOLICHYL PYROPHOSPHATE GLC1MAN9GLCNAC2 ALPHA-1,3-GLUCOSYLTRANSFERASE-RELATED"/>
    <property type="match status" value="1"/>
</dbReference>
<dbReference type="PANTHER" id="PTHR12413">
    <property type="entry name" value="DOLICHYL GLYCOSYLTRANSFERASE"/>
    <property type="match status" value="1"/>
</dbReference>
<evidence type="ECO:0000256" key="3">
    <source>
        <dbReference type="ARBA" id="ARBA00008715"/>
    </source>
</evidence>
<keyword evidence="8 10" id="KW-1133">Transmembrane helix</keyword>
<evidence type="ECO:0000256" key="5">
    <source>
        <dbReference type="ARBA" id="ARBA00022679"/>
    </source>
</evidence>
<evidence type="ECO:0000256" key="9">
    <source>
        <dbReference type="ARBA" id="ARBA00023136"/>
    </source>
</evidence>
<keyword evidence="5 10" id="KW-0808">Transferase</keyword>
<name>A0A0T6B639_9SCAR</name>
<dbReference type="EC" id="2.4.1.-" evidence="10"/>
<feature type="transmembrane region" description="Helical" evidence="10">
    <location>
        <begin position="167"/>
        <end position="185"/>
    </location>
</feature>
<organism evidence="11 12">
    <name type="scientific">Oryctes borbonicus</name>
    <dbReference type="NCBI Taxonomy" id="1629725"/>
    <lineage>
        <taxon>Eukaryota</taxon>
        <taxon>Metazoa</taxon>
        <taxon>Ecdysozoa</taxon>
        <taxon>Arthropoda</taxon>
        <taxon>Hexapoda</taxon>
        <taxon>Insecta</taxon>
        <taxon>Pterygota</taxon>
        <taxon>Neoptera</taxon>
        <taxon>Endopterygota</taxon>
        <taxon>Coleoptera</taxon>
        <taxon>Polyphaga</taxon>
        <taxon>Scarabaeiformia</taxon>
        <taxon>Scarabaeidae</taxon>
        <taxon>Dynastinae</taxon>
        <taxon>Oryctes</taxon>
    </lineage>
</organism>
<evidence type="ECO:0000256" key="7">
    <source>
        <dbReference type="ARBA" id="ARBA00022824"/>
    </source>
</evidence>
<keyword evidence="7 10" id="KW-0256">Endoplasmic reticulum</keyword>
<comment type="caution">
    <text evidence="10">Lacks conserved residue(s) required for the propagation of feature annotation.</text>
</comment>
<dbReference type="UniPathway" id="UPA00378"/>
<dbReference type="GO" id="GO:0005789">
    <property type="term" value="C:endoplasmic reticulum membrane"/>
    <property type="evidence" value="ECO:0007669"/>
    <property type="project" value="UniProtKB-SubCell"/>
</dbReference>
<protein>
    <recommendedName>
        <fullName evidence="10">Alpha-1,3-glucosyltransferase</fullName>
        <ecNumber evidence="10">2.4.1.-</ecNumber>
    </recommendedName>
</protein>
<evidence type="ECO:0000256" key="10">
    <source>
        <dbReference type="RuleBase" id="RU363110"/>
    </source>
</evidence>
<feature type="transmembrane region" description="Helical" evidence="10">
    <location>
        <begin position="66"/>
        <end position="89"/>
    </location>
</feature>
<keyword evidence="6 10" id="KW-0812">Transmembrane</keyword>
<evidence type="ECO:0000256" key="6">
    <source>
        <dbReference type="ARBA" id="ARBA00022692"/>
    </source>
</evidence>
<evidence type="ECO:0000256" key="1">
    <source>
        <dbReference type="ARBA" id="ARBA00004477"/>
    </source>
</evidence>
<feature type="transmembrane region" description="Helical" evidence="10">
    <location>
        <begin position="206"/>
        <end position="227"/>
    </location>
</feature>
<gene>
    <name evidence="11" type="ORF">AMK59_4664</name>
</gene>
<dbReference type="OrthoDB" id="1689333at2759"/>
<dbReference type="GO" id="GO:0042283">
    <property type="term" value="F:dolichyl pyrophosphate Glc1Man9GlcNAc2 alpha-1,3-glucosyltransferase activity"/>
    <property type="evidence" value="ECO:0007669"/>
    <property type="project" value="TreeGrafter"/>
</dbReference>
<accession>A0A0T6B639</accession>
<evidence type="ECO:0000256" key="2">
    <source>
        <dbReference type="ARBA" id="ARBA00004922"/>
    </source>
</evidence>
<dbReference type="GO" id="GO:0006487">
    <property type="term" value="P:protein N-linked glycosylation"/>
    <property type="evidence" value="ECO:0007669"/>
    <property type="project" value="TreeGrafter"/>
</dbReference>
<evidence type="ECO:0000313" key="11">
    <source>
        <dbReference type="EMBL" id="KRT82721.1"/>
    </source>
</evidence>
<evidence type="ECO:0000313" key="12">
    <source>
        <dbReference type="Proteomes" id="UP000051574"/>
    </source>
</evidence>
<comment type="caution">
    <text evidence="11">The sequence shown here is derived from an EMBL/GenBank/DDBJ whole genome shotgun (WGS) entry which is preliminary data.</text>
</comment>
<evidence type="ECO:0000256" key="4">
    <source>
        <dbReference type="ARBA" id="ARBA00022676"/>
    </source>
</evidence>
<dbReference type="AlphaFoldDB" id="A0A0T6B639"/>
<sequence>MFMLQVFSRMFPFKRGLSHAYWAPNMWALYNFIDKVAVTIGNVMDLNVGNATASMTAGLVQEYSHAVLPSITPIISMGLTGSIMIPGMIKLWVCGRSPLNFIRFLVICALTSFLFGWHVHEKAILMAIIPLSILAIMDAEDGKIFLILTTTGFYSLFPLLYPSNLLLLKALLIITYCGYTFYSLCKLYPLRKCERTLPLLNLYESIYIIGLIPLFIYENVIHVYLQLNERLPFLPLLMISTYCSIGVIYTWCRYYIYFILKCK</sequence>
<comment type="pathway">
    <text evidence="2 10">Protein modification; protein glycosylation.</text>
</comment>
<feature type="transmembrane region" description="Helical" evidence="10">
    <location>
        <begin position="144"/>
        <end position="161"/>
    </location>
</feature>
<dbReference type="InterPro" id="IPR004856">
    <property type="entry name" value="Glyco_trans_ALG6/ALG8"/>
</dbReference>
<dbReference type="EMBL" id="LJIG01009617">
    <property type="protein sequence ID" value="KRT82721.1"/>
    <property type="molecule type" value="Genomic_DNA"/>
</dbReference>
<reference evidence="11 12" key="1">
    <citation type="submission" date="2015-09" db="EMBL/GenBank/DDBJ databases">
        <title>Draft genome of the scarab beetle Oryctes borbonicus.</title>
        <authorList>
            <person name="Meyer J.M."/>
            <person name="Markov G.V."/>
            <person name="Baskaran P."/>
            <person name="Herrmann M."/>
            <person name="Sommer R.J."/>
            <person name="Roedelsperger C."/>
        </authorList>
    </citation>
    <scope>NUCLEOTIDE SEQUENCE [LARGE SCALE GENOMIC DNA]</scope>
    <source>
        <strain evidence="11">OB123</strain>
        <tissue evidence="11">Whole animal</tissue>
    </source>
</reference>
<keyword evidence="9 10" id="KW-0472">Membrane</keyword>
<feature type="transmembrane region" description="Helical" evidence="10">
    <location>
        <begin position="123"/>
        <end position="139"/>
    </location>
</feature>
<comment type="subcellular location">
    <subcellularLocation>
        <location evidence="1 10">Endoplasmic reticulum membrane</location>
        <topology evidence="1 10">Multi-pass membrane protein</topology>
    </subcellularLocation>
</comment>
<keyword evidence="12" id="KW-1185">Reference proteome</keyword>
<feature type="transmembrane region" description="Helical" evidence="10">
    <location>
        <begin position="233"/>
        <end position="256"/>
    </location>
</feature>
<proteinExistence type="inferred from homology"/>
<keyword evidence="4 10" id="KW-0328">Glycosyltransferase</keyword>
<dbReference type="Pfam" id="PF03155">
    <property type="entry name" value="Alg6_Alg8"/>
    <property type="match status" value="1"/>
</dbReference>
<dbReference type="Proteomes" id="UP000051574">
    <property type="component" value="Unassembled WGS sequence"/>
</dbReference>
<comment type="similarity">
    <text evidence="3 10">Belongs to the ALG6/ALG8 glucosyltransferase family.</text>
</comment>
<feature type="transmembrane region" description="Helical" evidence="10">
    <location>
        <begin position="101"/>
        <end position="117"/>
    </location>
</feature>